<dbReference type="InterPro" id="IPR001806">
    <property type="entry name" value="Small_GTPase"/>
</dbReference>
<dbReference type="AlphaFoldDB" id="A0A0F9FEA8"/>
<gene>
    <name evidence="3" type="ORF">LCGC14_2315340</name>
</gene>
<dbReference type="GO" id="GO:0005525">
    <property type="term" value="F:GTP binding"/>
    <property type="evidence" value="ECO:0007669"/>
    <property type="project" value="UniProtKB-KW"/>
</dbReference>
<dbReference type="PANTHER" id="PTHR47977">
    <property type="entry name" value="RAS-RELATED PROTEIN RAB"/>
    <property type="match status" value="1"/>
</dbReference>
<feature type="non-terminal residue" evidence="3">
    <location>
        <position position="1"/>
    </location>
</feature>
<keyword evidence="2" id="KW-0342">GTP-binding</keyword>
<organism evidence="3">
    <name type="scientific">marine sediment metagenome</name>
    <dbReference type="NCBI Taxonomy" id="412755"/>
    <lineage>
        <taxon>unclassified sequences</taxon>
        <taxon>metagenomes</taxon>
        <taxon>ecological metagenomes</taxon>
    </lineage>
</organism>
<dbReference type="FunFam" id="3.40.50.300:FF:001329">
    <property type="entry name" value="Small GTP-binding protein, putative"/>
    <property type="match status" value="1"/>
</dbReference>
<reference evidence="3" key="1">
    <citation type="journal article" date="2015" name="Nature">
        <title>Complex archaea that bridge the gap between prokaryotes and eukaryotes.</title>
        <authorList>
            <person name="Spang A."/>
            <person name="Saw J.H."/>
            <person name="Jorgensen S.L."/>
            <person name="Zaremba-Niedzwiedzka K."/>
            <person name="Martijn J."/>
            <person name="Lind A.E."/>
            <person name="van Eijk R."/>
            <person name="Schleper C."/>
            <person name="Guy L."/>
            <person name="Ettema T.J."/>
        </authorList>
    </citation>
    <scope>NUCLEOTIDE SEQUENCE</scope>
</reference>
<evidence type="ECO:0000313" key="3">
    <source>
        <dbReference type="EMBL" id="KKL49457.1"/>
    </source>
</evidence>
<dbReference type="SMART" id="SM00175">
    <property type="entry name" value="RAB"/>
    <property type="match status" value="1"/>
</dbReference>
<sequence length="203" mass="23443">NPLKFVKTNNTTKLYLSFIILTRNQYRVSRMPKKFILKILTAGEGGVGKTTLLHRYVEGKFSAETKMTIGVEFFLKETEIDENQCTLQLWDFGGQERFRFLLESYVLGAKGALLMFDLTRMMSLENLEQWLNIVRKGNPNLPVLFVGTKLDLVDEIQVDDDYANTFLKEFNLLGFLKISSKTGENVAEVFNYLTRTILEKQNF</sequence>
<evidence type="ECO:0000256" key="1">
    <source>
        <dbReference type="ARBA" id="ARBA00022741"/>
    </source>
</evidence>
<dbReference type="PRINTS" id="PR00449">
    <property type="entry name" value="RASTRNSFRMNG"/>
</dbReference>
<evidence type="ECO:0008006" key="4">
    <source>
        <dbReference type="Google" id="ProtNLM"/>
    </source>
</evidence>
<name>A0A0F9FEA8_9ZZZZ</name>
<dbReference type="InterPro" id="IPR027417">
    <property type="entry name" value="P-loop_NTPase"/>
</dbReference>
<dbReference type="Pfam" id="PF00071">
    <property type="entry name" value="Ras"/>
    <property type="match status" value="1"/>
</dbReference>
<comment type="caution">
    <text evidence="3">The sequence shown here is derived from an EMBL/GenBank/DDBJ whole genome shotgun (WGS) entry which is preliminary data.</text>
</comment>
<protein>
    <recommendedName>
        <fullName evidence="4">GTP-binding protein</fullName>
    </recommendedName>
</protein>
<evidence type="ECO:0000256" key="2">
    <source>
        <dbReference type="ARBA" id="ARBA00023134"/>
    </source>
</evidence>
<dbReference type="SMART" id="SM00173">
    <property type="entry name" value="RAS"/>
    <property type="match status" value="1"/>
</dbReference>
<dbReference type="InterPro" id="IPR050227">
    <property type="entry name" value="Rab"/>
</dbReference>
<dbReference type="NCBIfam" id="TIGR00231">
    <property type="entry name" value="small_GTP"/>
    <property type="match status" value="1"/>
</dbReference>
<dbReference type="CDD" id="cd00154">
    <property type="entry name" value="Rab"/>
    <property type="match status" value="1"/>
</dbReference>
<dbReference type="PROSITE" id="PS51421">
    <property type="entry name" value="RAS"/>
    <property type="match status" value="1"/>
</dbReference>
<dbReference type="SUPFAM" id="SSF52540">
    <property type="entry name" value="P-loop containing nucleoside triphosphate hydrolases"/>
    <property type="match status" value="1"/>
</dbReference>
<dbReference type="SMART" id="SM00176">
    <property type="entry name" value="RAN"/>
    <property type="match status" value="1"/>
</dbReference>
<dbReference type="Gene3D" id="3.40.50.300">
    <property type="entry name" value="P-loop containing nucleotide triphosphate hydrolases"/>
    <property type="match status" value="1"/>
</dbReference>
<dbReference type="GO" id="GO:0003924">
    <property type="term" value="F:GTPase activity"/>
    <property type="evidence" value="ECO:0007669"/>
    <property type="project" value="InterPro"/>
</dbReference>
<proteinExistence type="predicted"/>
<dbReference type="SMART" id="SM00174">
    <property type="entry name" value="RHO"/>
    <property type="match status" value="1"/>
</dbReference>
<keyword evidence="1" id="KW-0547">Nucleotide-binding</keyword>
<accession>A0A0F9FEA8</accession>
<dbReference type="EMBL" id="LAZR01032951">
    <property type="protein sequence ID" value="KKL49457.1"/>
    <property type="molecule type" value="Genomic_DNA"/>
</dbReference>
<dbReference type="PROSITE" id="PS51419">
    <property type="entry name" value="RAB"/>
    <property type="match status" value="1"/>
</dbReference>
<dbReference type="InterPro" id="IPR005225">
    <property type="entry name" value="Small_GTP-bd"/>
</dbReference>